<dbReference type="InterPro" id="IPR042185">
    <property type="entry name" value="Serpin_sf_2"/>
</dbReference>
<feature type="region of interest" description="Disordered" evidence="2">
    <location>
        <begin position="104"/>
        <end position="143"/>
    </location>
</feature>
<dbReference type="InterPro" id="IPR000215">
    <property type="entry name" value="Serpin_fam"/>
</dbReference>
<name>A0A6P8P8P9_GEOSA</name>
<dbReference type="CTD" id="5345"/>
<dbReference type="AlphaFoldDB" id="A0A6P8P8P9"/>
<organism evidence="5 6">
    <name type="scientific">Geotrypetes seraphini</name>
    <name type="common">Gaboon caecilian</name>
    <name type="synonym">Caecilia seraphini</name>
    <dbReference type="NCBI Taxonomy" id="260995"/>
    <lineage>
        <taxon>Eukaryota</taxon>
        <taxon>Metazoa</taxon>
        <taxon>Chordata</taxon>
        <taxon>Craniata</taxon>
        <taxon>Vertebrata</taxon>
        <taxon>Euteleostomi</taxon>
        <taxon>Amphibia</taxon>
        <taxon>Gymnophiona</taxon>
        <taxon>Geotrypetes</taxon>
    </lineage>
</organism>
<dbReference type="KEGG" id="gsh:117348795"/>
<feature type="chain" id="PRO_5044653901" evidence="3">
    <location>
        <begin position="23"/>
        <end position="533"/>
    </location>
</feature>
<keyword evidence="3" id="KW-0732">Signal</keyword>
<reference evidence="6 7" key="1">
    <citation type="submission" date="2025-04" db="UniProtKB">
        <authorList>
            <consortium name="RefSeq"/>
        </authorList>
    </citation>
    <scope>IDENTIFICATION</scope>
</reference>
<proteinExistence type="inferred from homology"/>
<keyword evidence="5" id="KW-1185">Reference proteome</keyword>
<dbReference type="RefSeq" id="XP_033777170.1">
    <property type="nucleotide sequence ID" value="XM_033921279.1"/>
</dbReference>
<accession>A0A6P8P8P9</accession>
<dbReference type="PANTHER" id="PTHR11461">
    <property type="entry name" value="SERINE PROTEASE INHIBITOR, SERPIN"/>
    <property type="match status" value="1"/>
</dbReference>
<comment type="similarity">
    <text evidence="1">Belongs to the serpin family.</text>
</comment>
<evidence type="ECO:0000256" key="2">
    <source>
        <dbReference type="SAM" id="MobiDB-lite"/>
    </source>
</evidence>
<dbReference type="PANTHER" id="PTHR11461:SF20">
    <property type="entry name" value="ALPHA-2-ANTIPLASMIN"/>
    <property type="match status" value="1"/>
</dbReference>
<protein>
    <submittedName>
        <fullName evidence="6 7">Alpha-2-antiplasmin isoform X1</fullName>
    </submittedName>
</protein>
<feature type="compositionally biased region" description="Acidic residues" evidence="2">
    <location>
        <begin position="124"/>
        <end position="140"/>
    </location>
</feature>
<dbReference type="GO" id="GO:0005615">
    <property type="term" value="C:extracellular space"/>
    <property type="evidence" value="ECO:0007669"/>
    <property type="project" value="InterPro"/>
</dbReference>
<dbReference type="GO" id="GO:0004867">
    <property type="term" value="F:serine-type endopeptidase inhibitor activity"/>
    <property type="evidence" value="ECO:0007669"/>
    <property type="project" value="InterPro"/>
</dbReference>
<feature type="compositionally biased region" description="Low complexity" evidence="2">
    <location>
        <begin position="54"/>
        <end position="70"/>
    </location>
</feature>
<evidence type="ECO:0000313" key="7">
    <source>
        <dbReference type="RefSeq" id="XP_033777171.1"/>
    </source>
</evidence>
<dbReference type="Proteomes" id="UP000515159">
    <property type="component" value="Chromosome 15"/>
</dbReference>
<dbReference type="Gene3D" id="3.30.497.10">
    <property type="entry name" value="Antithrombin, subunit I, domain 2"/>
    <property type="match status" value="1"/>
</dbReference>
<dbReference type="InterPro" id="IPR042178">
    <property type="entry name" value="Serpin_sf_1"/>
</dbReference>
<sequence>MKKLLFPMFVLFVSGLPLPIKGLELDWLLFDPDVGETDQHSGEVAAVNQTDGLSFNSSTTSSSPLYTDSSFQNSTSDTWEDLHPHARTTAFFQTSTSLPVEVTAATEDQEVPGLTEQSSAEGSDREEEQDDFPEEGEDEEGRCKKMVSLEERHIVAEALMKFSIDLFKQVHLESKMPNFLLSPFSIFLSLSQLALGAGNRTEKQLLETLHIDTVKCLHSTLKSARKELTKTILSLAARIYTKKGFQVKEKFLKRSESFYGAKPVNLIGKSDDDLIAINKWVKEVTGGKITKFLSYVPQDLVLLLLNAVYFKGLWRNKFDPSFTTEDVFYLNEQEMVTVEMMNAQKYPLSWFPLNNLEIARFPFKGNISFVVIMPNRYEWDALSVLSSLNYTELFSRFPKESPTLVKMPKLVLEYQLELNHALTRMGLGELFTQPDFRKISNETLFVSSIQHQTTLELKEDGVEASAVTGVFMFRSLSTFSINRPFIFIISHDPTGFILFLGLVRNPNPNLSVKRTDLKDFLDLKHFLKTIDPK</sequence>
<dbReference type="Pfam" id="PF00079">
    <property type="entry name" value="Serpin"/>
    <property type="match status" value="1"/>
</dbReference>
<dbReference type="InterPro" id="IPR036186">
    <property type="entry name" value="Serpin_sf"/>
</dbReference>
<dbReference type="PROSITE" id="PS00284">
    <property type="entry name" value="SERPIN"/>
    <property type="match status" value="1"/>
</dbReference>
<evidence type="ECO:0000259" key="4">
    <source>
        <dbReference type="SMART" id="SM00093"/>
    </source>
</evidence>
<evidence type="ECO:0000313" key="5">
    <source>
        <dbReference type="Proteomes" id="UP000515159"/>
    </source>
</evidence>
<dbReference type="InterPro" id="IPR023795">
    <property type="entry name" value="Serpin_CS"/>
</dbReference>
<dbReference type="InterPro" id="IPR023796">
    <property type="entry name" value="Serpin_dom"/>
</dbReference>
<dbReference type="SMART" id="SM00093">
    <property type="entry name" value="SERPIN"/>
    <property type="match status" value="1"/>
</dbReference>
<evidence type="ECO:0000256" key="3">
    <source>
        <dbReference type="SAM" id="SignalP"/>
    </source>
</evidence>
<feature type="domain" description="Serpin" evidence="4">
    <location>
        <begin position="164"/>
        <end position="506"/>
    </location>
</feature>
<evidence type="ECO:0000256" key="1">
    <source>
        <dbReference type="RuleBase" id="RU000411"/>
    </source>
</evidence>
<dbReference type="OrthoDB" id="9947020at2759"/>
<feature type="signal peptide" evidence="3">
    <location>
        <begin position="1"/>
        <end position="22"/>
    </location>
</feature>
<dbReference type="Gene3D" id="2.30.39.10">
    <property type="entry name" value="Alpha-1-antitrypsin, domain 1"/>
    <property type="match status" value="1"/>
</dbReference>
<evidence type="ECO:0000313" key="6">
    <source>
        <dbReference type="RefSeq" id="XP_033777170.1"/>
    </source>
</evidence>
<dbReference type="GeneID" id="117348795"/>
<gene>
    <name evidence="6 7" type="primary">SERPINF2</name>
</gene>
<feature type="region of interest" description="Disordered" evidence="2">
    <location>
        <begin position="52"/>
        <end position="78"/>
    </location>
</feature>
<dbReference type="RefSeq" id="XP_033777171.1">
    <property type="nucleotide sequence ID" value="XM_033921280.1"/>
</dbReference>
<dbReference type="SUPFAM" id="SSF56574">
    <property type="entry name" value="Serpins"/>
    <property type="match status" value="1"/>
</dbReference>